<dbReference type="GO" id="GO:0005524">
    <property type="term" value="F:ATP binding"/>
    <property type="evidence" value="ECO:0007669"/>
    <property type="project" value="UniProtKB-KW"/>
</dbReference>
<keyword evidence="4 6" id="KW-0067">ATP-binding</keyword>
<dbReference type="FunFam" id="3.40.50.300:FF:000032">
    <property type="entry name" value="Export ABC transporter ATP-binding protein"/>
    <property type="match status" value="1"/>
</dbReference>
<dbReference type="PROSITE" id="PS50893">
    <property type="entry name" value="ABC_TRANSPORTER_2"/>
    <property type="match status" value="1"/>
</dbReference>
<dbReference type="InterPro" id="IPR003593">
    <property type="entry name" value="AAA+_ATPase"/>
</dbReference>
<keyword evidence="2" id="KW-0813">Transport</keyword>
<dbReference type="EMBL" id="MATO01000064">
    <property type="protein sequence ID" value="OCS86034.1"/>
    <property type="molecule type" value="Genomic_DNA"/>
</dbReference>
<evidence type="ECO:0000256" key="2">
    <source>
        <dbReference type="ARBA" id="ARBA00022448"/>
    </source>
</evidence>
<dbReference type="Gene3D" id="3.40.50.300">
    <property type="entry name" value="P-loop containing nucleotide triphosphate hydrolases"/>
    <property type="match status" value="1"/>
</dbReference>
<dbReference type="GO" id="GO:0022857">
    <property type="term" value="F:transmembrane transporter activity"/>
    <property type="evidence" value="ECO:0007669"/>
    <property type="project" value="UniProtKB-ARBA"/>
</dbReference>
<keyword evidence="3" id="KW-0547">Nucleotide-binding</keyword>
<feature type="domain" description="ABC transporter" evidence="5">
    <location>
        <begin position="4"/>
        <end position="242"/>
    </location>
</feature>
<evidence type="ECO:0000256" key="4">
    <source>
        <dbReference type="ARBA" id="ARBA00022840"/>
    </source>
</evidence>
<dbReference type="PANTHER" id="PTHR42798:SF7">
    <property type="entry name" value="ALPHA-D-RIBOSE 1-METHYLPHOSPHONATE 5-TRIPHOSPHATE SYNTHASE SUBUNIT PHNL"/>
    <property type="match status" value="1"/>
</dbReference>
<comment type="similarity">
    <text evidence="1">Belongs to the ABC transporter superfamily.</text>
</comment>
<evidence type="ECO:0000313" key="6">
    <source>
        <dbReference type="EMBL" id="OCS86034.1"/>
    </source>
</evidence>
<protein>
    <submittedName>
        <fullName evidence="6">Bacitracin ABC transporter ATP-binding protein</fullName>
    </submittedName>
</protein>
<evidence type="ECO:0000259" key="5">
    <source>
        <dbReference type="PROSITE" id="PS50893"/>
    </source>
</evidence>
<accession>A0A1C0YFX3</accession>
<dbReference type="Proteomes" id="UP000093482">
    <property type="component" value="Unassembled WGS sequence"/>
</dbReference>
<dbReference type="InterPro" id="IPR003439">
    <property type="entry name" value="ABC_transporter-like_ATP-bd"/>
</dbReference>
<dbReference type="SUPFAM" id="SSF52540">
    <property type="entry name" value="P-loop containing nucleoside triphosphate hydrolases"/>
    <property type="match status" value="1"/>
</dbReference>
<dbReference type="GO" id="GO:0016887">
    <property type="term" value="F:ATP hydrolysis activity"/>
    <property type="evidence" value="ECO:0007669"/>
    <property type="project" value="InterPro"/>
</dbReference>
<dbReference type="CDD" id="cd03255">
    <property type="entry name" value="ABC_MJ0796_LolCDE_FtsE"/>
    <property type="match status" value="1"/>
</dbReference>
<dbReference type="OrthoDB" id="9791546at2"/>
<dbReference type="AlphaFoldDB" id="A0A1C0YFX3"/>
<proteinExistence type="inferred from homology"/>
<dbReference type="SMART" id="SM00382">
    <property type="entry name" value="AAA"/>
    <property type="match status" value="1"/>
</dbReference>
<sequence>MAILQLKDVTKVYEGKVTHRAISQLNLEVEKGEFLAIMGPSGSGKTTLLNMISTIDTATAGDIMIEGIRPATLTKNELAYLRRRKLGFIFQDFHLLQMLTVEENIVVPLTLDDYDVDEMQKRVDALAISLGLTELLHKRPNEISGGQAQRTAIARALIHRPSIILADEPTGNLDSNMSREVLELLSHVNEQQQATIIMVTHDPIAASYCDRVLFIKDGQFFNEIYKDERRQTFFQRILNVLSLLGGGVGDLSSVRVSQRHPQ</sequence>
<organism evidence="6 7">
    <name type="scientific">Caryophanon latum</name>
    <dbReference type="NCBI Taxonomy" id="33977"/>
    <lineage>
        <taxon>Bacteria</taxon>
        <taxon>Bacillati</taxon>
        <taxon>Bacillota</taxon>
        <taxon>Bacilli</taxon>
        <taxon>Bacillales</taxon>
        <taxon>Caryophanaceae</taxon>
        <taxon>Caryophanon</taxon>
    </lineage>
</organism>
<name>A0A1C0YFX3_9BACL</name>
<gene>
    <name evidence="6" type="ORF">A6K76_14670</name>
</gene>
<reference evidence="6 7" key="1">
    <citation type="submission" date="2016-07" db="EMBL/GenBank/DDBJ databases">
        <title>Caryophanon latum genome sequencing.</title>
        <authorList>
            <person name="Verma A."/>
            <person name="Pal Y."/>
            <person name="Krishnamurthi S."/>
        </authorList>
    </citation>
    <scope>NUCLEOTIDE SEQUENCE [LARGE SCALE GENOMIC DNA]</scope>
    <source>
        <strain evidence="6 7">DSM 14151</strain>
    </source>
</reference>
<evidence type="ECO:0000256" key="3">
    <source>
        <dbReference type="ARBA" id="ARBA00022741"/>
    </source>
</evidence>
<dbReference type="PANTHER" id="PTHR42798">
    <property type="entry name" value="LIPOPROTEIN-RELEASING SYSTEM ATP-BINDING PROTEIN LOLD"/>
    <property type="match status" value="1"/>
</dbReference>
<comment type="caution">
    <text evidence="6">The sequence shown here is derived from an EMBL/GenBank/DDBJ whole genome shotgun (WGS) entry which is preliminary data.</text>
</comment>
<dbReference type="InterPro" id="IPR027417">
    <property type="entry name" value="P-loop_NTPase"/>
</dbReference>
<evidence type="ECO:0000256" key="1">
    <source>
        <dbReference type="ARBA" id="ARBA00005417"/>
    </source>
</evidence>
<dbReference type="GO" id="GO:0098796">
    <property type="term" value="C:membrane protein complex"/>
    <property type="evidence" value="ECO:0007669"/>
    <property type="project" value="UniProtKB-ARBA"/>
</dbReference>
<evidence type="ECO:0000313" key="7">
    <source>
        <dbReference type="Proteomes" id="UP000093482"/>
    </source>
</evidence>
<dbReference type="Pfam" id="PF00005">
    <property type="entry name" value="ABC_tran"/>
    <property type="match status" value="1"/>
</dbReference>
<dbReference type="RefSeq" id="WP_066466261.1">
    <property type="nucleotide sequence ID" value="NZ_MATO01000064.1"/>
</dbReference>
<keyword evidence="7" id="KW-1185">Reference proteome</keyword>
<dbReference type="InterPro" id="IPR017911">
    <property type="entry name" value="MacB-like_ATP-bd"/>
</dbReference>